<dbReference type="PANTHER" id="PTHR23254:SF15">
    <property type="entry name" value="POLYADENYLATE-BINDING PROTEIN-INTERACTING PROTEIN 1"/>
    <property type="match status" value="1"/>
</dbReference>
<name>A0A0B6YN89_9EUPU</name>
<comment type="subcellular location">
    <subcellularLocation>
        <location evidence="1">Cytoplasm</location>
    </subcellularLocation>
</comment>
<sequence length="342" mass="38772">ICKMINSCSDATEIVNDLVESLFNQSLQETNFRYTGARIVQFLNTSLKCCPHFSDFIKIFVERCLKEYDRREELKNGSLADQERLIGLAMLMAEIFLNVETDAADGTIQRLQFLPSILVDFVMTFLTTPSDLNVKCSCQLLKLSGGLIEDVVKNSVEECMKFEAIFTQLESLQSNPKLAVNTKSMIDSVIKLKECDWNRSSYSPNKKTVCLYPSEPNNFQAPEPVFYNQMGTPCTRTEAGFTEEDSEEAAYVLNEEEEAAYLAWQTEQEGLTDDQGISVINDTGYDSFQLGEVVDDEGMGDEMEAAYEEFLQKQSYLQGYLPQMSILPEQQIHSPVHPMFIH</sequence>
<reference evidence="5" key="1">
    <citation type="submission" date="2014-12" db="EMBL/GenBank/DDBJ databases">
        <title>Insight into the proteome of Arion vulgaris.</title>
        <authorList>
            <person name="Aradska J."/>
            <person name="Bulat T."/>
            <person name="Smidak R."/>
            <person name="Sarate P."/>
            <person name="Gangsoo J."/>
            <person name="Sialana F."/>
            <person name="Bilban M."/>
            <person name="Lubec G."/>
        </authorList>
    </citation>
    <scope>NUCLEOTIDE SEQUENCE</scope>
    <source>
        <tissue evidence="5">Skin</tissue>
    </source>
</reference>
<feature type="domain" description="MIF4G" evidence="4">
    <location>
        <begin position="5"/>
        <end position="195"/>
    </location>
</feature>
<dbReference type="InterPro" id="IPR051367">
    <property type="entry name" value="mRNA_TranslReg/HistoneTransl"/>
</dbReference>
<evidence type="ECO:0000256" key="2">
    <source>
        <dbReference type="ARBA" id="ARBA00022490"/>
    </source>
</evidence>
<dbReference type="GO" id="GO:0003723">
    <property type="term" value="F:RNA binding"/>
    <property type="evidence" value="ECO:0007669"/>
    <property type="project" value="InterPro"/>
</dbReference>
<evidence type="ECO:0000259" key="4">
    <source>
        <dbReference type="Pfam" id="PF02854"/>
    </source>
</evidence>
<dbReference type="GO" id="GO:0008494">
    <property type="term" value="F:translation activator activity"/>
    <property type="evidence" value="ECO:0007669"/>
    <property type="project" value="TreeGrafter"/>
</dbReference>
<dbReference type="InterPro" id="IPR003890">
    <property type="entry name" value="MIF4G-like_typ-3"/>
</dbReference>
<gene>
    <name evidence="5" type="primary">ORF30692</name>
</gene>
<evidence type="ECO:0000313" key="5">
    <source>
        <dbReference type="EMBL" id="CEK57632.1"/>
    </source>
</evidence>
<accession>A0A0B6YN89</accession>
<dbReference type="AlphaFoldDB" id="A0A0B6YN89"/>
<feature type="non-terminal residue" evidence="5">
    <location>
        <position position="1"/>
    </location>
</feature>
<dbReference type="SUPFAM" id="SSF48371">
    <property type="entry name" value="ARM repeat"/>
    <property type="match status" value="1"/>
</dbReference>
<organism evidence="5">
    <name type="scientific">Arion vulgaris</name>
    <dbReference type="NCBI Taxonomy" id="1028688"/>
    <lineage>
        <taxon>Eukaryota</taxon>
        <taxon>Metazoa</taxon>
        <taxon>Spiralia</taxon>
        <taxon>Lophotrochozoa</taxon>
        <taxon>Mollusca</taxon>
        <taxon>Gastropoda</taxon>
        <taxon>Heterobranchia</taxon>
        <taxon>Euthyneura</taxon>
        <taxon>Panpulmonata</taxon>
        <taxon>Eupulmonata</taxon>
        <taxon>Stylommatophora</taxon>
        <taxon>Helicina</taxon>
        <taxon>Arionoidea</taxon>
        <taxon>Arionidae</taxon>
        <taxon>Arion</taxon>
    </lineage>
</organism>
<dbReference type="PANTHER" id="PTHR23254">
    <property type="entry name" value="EIF4G DOMAIN PROTEIN"/>
    <property type="match status" value="1"/>
</dbReference>
<dbReference type="GO" id="GO:0005737">
    <property type="term" value="C:cytoplasm"/>
    <property type="evidence" value="ECO:0007669"/>
    <property type="project" value="UniProtKB-SubCell"/>
</dbReference>
<dbReference type="Gene3D" id="1.25.40.180">
    <property type="match status" value="1"/>
</dbReference>
<evidence type="ECO:0000256" key="3">
    <source>
        <dbReference type="ARBA" id="ARBA00022845"/>
    </source>
</evidence>
<evidence type="ECO:0000256" key="1">
    <source>
        <dbReference type="ARBA" id="ARBA00004496"/>
    </source>
</evidence>
<dbReference type="GO" id="GO:0006446">
    <property type="term" value="P:regulation of translational initiation"/>
    <property type="evidence" value="ECO:0007669"/>
    <property type="project" value="TreeGrafter"/>
</dbReference>
<keyword evidence="3" id="KW-0810">Translation regulation</keyword>
<dbReference type="EMBL" id="HACG01010767">
    <property type="protein sequence ID" value="CEK57632.1"/>
    <property type="molecule type" value="Transcribed_RNA"/>
</dbReference>
<dbReference type="InterPro" id="IPR016024">
    <property type="entry name" value="ARM-type_fold"/>
</dbReference>
<keyword evidence="2" id="KW-0963">Cytoplasm</keyword>
<protein>
    <recommendedName>
        <fullName evidence="4">MIF4G domain-containing protein</fullName>
    </recommendedName>
</protein>
<proteinExistence type="predicted"/>
<dbReference type="Pfam" id="PF02854">
    <property type="entry name" value="MIF4G"/>
    <property type="match status" value="1"/>
</dbReference>
<feature type="non-terminal residue" evidence="5">
    <location>
        <position position="342"/>
    </location>
</feature>